<proteinExistence type="predicted"/>
<evidence type="ECO:0000313" key="1">
    <source>
        <dbReference type="EMBL" id="MEE2040094.1"/>
    </source>
</evidence>
<protein>
    <submittedName>
        <fullName evidence="1">Uncharacterized protein</fullName>
    </submittedName>
</protein>
<keyword evidence="2" id="KW-1185">Reference proteome</keyword>
<dbReference type="EMBL" id="JAUZMY010000026">
    <property type="protein sequence ID" value="MEE2040094.1"/>
    <property type="molecule type" value="Genomic_DNA"/>
</dbReference>
<name>A0ABU7KDV8_9ACTN</name>
<dbReference type="Proteomes" id="UP001356095">
    <property type="component" value="Unassembled WGS sequence"/>
</dbReference>
<comment type="caution">
    <text evidence="1">The sequence shown here is derived from an EMBL/GenBank/DDBJ whole genome shotgun (WGS) entry which is preliminary data.</text>
</comment>
<sequence>MTRRRPAASQMTIGHADPSYEEVRRTVLAQVVEAWEELEEARRWAQYDRRDYGAKDRLARARVRWAIVTDQPPDPVELAMGYRHGWIEDLLHRAPPNPARAAPSPINPTIARAMQYLEDAEGATS</sequence>
<reference evidence="1 2" key="1">
    <citation type="submission" date="2023-08" db="EMBL/GenBank/DDBJ databases">
        <authorList>
            <person name="Girao M."/>
            <person name="Carvalho M.F."/>
        </authorList>
    </citation>
    <scope>NUCLEOTIDE SEQUENCE [LARGE SCALE GENOMIC DNA]</scope>
    <source>
        <strain evidence="1 2">CT-R113</strain>
    </source>
</reference>
<gene>
    <name evidence="1" type="ORF">Q8791_23025</name>
</gene>
<dbReference type="RefSeq" id="WP_330093863.1">
    <property type="nucleotide sequence ID" value="NZ_JAUZMY010000026.1"/>
</dbReference>
<accession>A0ABU7KDV8</accession>
<evidence type="ECO:0000313" key="2">
    <source>
        <dbReference type="Proteomes" id="UP001356095"/>
    </source>
</evidence>
<organism evidence="1 2">
    <name type="scientific">Nocardiopsis codii</name>
    <dbReference type="NCBI Taxonomy" id="3065942"/>
    <lineage>
        <taxon>Bacteria</taxon>
        <taxon>Bacillati</taxon>
        <taxon>Actinomycetota</taxon>
        <taxon>Actinomycetes</taxon>
        <taxon>Streptosporangiales</taxon>
        <taxon>Nocardiopsidaceae</taxon>
        <taxon>Nocardiopsis</taxon>
    </lineage>
</organism>